<reference evidence="2" key="1">
    <citation type="submission" date="2014-09" db="EMBL/GenBank/DDBJ databases">
        <authorList>
            <person name="Magalhaes I.L.F."/>
            <person name="Oliveira U."/>
            <person name="Santos F.R."/>
            <person name="Vidigal T.H.D.A."/>
            <person name="Brescovit A.D."/>
            <person name="Santos A.J."/>
        </authorList>
    </citation>
    <scope>NUCLEOTIDE SEQUENCE</scope>
    <source>
        <tissue evidence="2">Shoot tissue taken approximately 20 cm above the soil surface</tissue>
    </source>
</reference>
<organism evidence="2">
    <name type="scientific">Arundo donax</name>
    <name type="common">Giant reed</name>
    <name type="synonym">Donax arundinaceus</name>
    <dbReference type="NCBI Taxonomy" id="35708"/>
    <lineage>
        <taxon>Eukaryota</taxon>
        <taxon>Viridiplantae</taxon>
        <taxon>Streptophyta</taxon>
        <taxon>Embryophyta</taxon>
        <taxon>Tracheophyta</taxon>
        <taxon>Spermatophyta</taxon>
        <taxon>Magnoliopsida</taxon>
        <taxon>Liliopsida</taxon>
        <taxon>Poales</taxon>
        <taxon>Poaceae</taxon>
        <taxon>PACMAD clade</taxon>
        <taxon>Arundinoideae</taxon>
        <taxon>Arundineae</taxon>
        <taxon>Arundo</taxon>
    </lineage>
</organism>
<name>A0A0A9BFL6_ARUDO</name>
<sequence length="20" mass="2369">MTVKDRSLARERTRHLSQAI</sequence>
<dbReference type="AlphaFoldDB" id="A0A0A9BFL6"/>
<proteinExistence type="predicted"/>
<evidence type="ECO:0000256" key="1">
    <source>
        <dbReference type="SAM" id="MobiDB-lite"/>
    </source>
</evidence>
<reference evidence="2" key="2">
    <citation type="journal article" date="2015" name="Data Brief">
        <title>Shoot transcriptome of the giant reed, Arundo donax.</title>
        <authorList>
            <person name="Barrero R.A."/>
            <person name="Guerrero F.D."/>
            <person name="Moolhuijzen P."/>
            <person name="Goolsby J.A."/>
            <person name="Tidwell J."/>
            <person name="Bellgard S.E."/>
            <person name="Bellgard M.I."/>
        </authorList>
    </citation>
    <scope>NUCLEOTIDE SEQUENCE</scope>
    <source>
        <tissue evidence="2">Shoot tissue taken approximately 20 cm above the soil surface</tissue>
    </source>
</reference>
<protein>
    <submittedName>
        <fullName evidence="2">Uncharacterized protein</fullName>
    </submittedName>
</protein>
<feature type="compositionally biased region" description="Basic and acidic residues" evidence="1">
    <location>
        <begin position="1"/>
        <end position="11"/>
    </location>
</feature>
<evidence type="ECO:0000313" key="2">
    <source>
        <dbReference type="EMBL" id="JAD60030.1"/>
    </source>
</evidence>
<accession>A0A0A9BFL6</accession>
<feature type="region of interest" description="Disordered" evidence="1">
    <location>
        <begin position="1"/>
        <end position="20"/>
    </location>
</feature>
<dbReference type="EMBL" id="GBRH01237865">
    <property type="protein sequence ID" value="JAD60030.1"/>
    <property type="molecule type" value="Transcribed_RNA"/>
</dbReference>